<keyword evidence="2" id="KW-0808">Transferase</keyword>
<dbReference type="Pfam" id="PF00535">
    <property type="entry name" value="Glycos_transf_2"/>
    <property type="match status" value="1"/>
</dbReference>
<dbReference type="InterPro" id="IPR001173">
    <property type="entry name" value="Glyco_trans_2-like"/>
</dbReference>
<dbReference type="GO" id="GO:0016740">
    <property type="term" value="F:transferase activity"/>
    <property type="evidence" value="ECO:0007669"/>
    <property type="project" value="UniProtKB-KW"/>
</dbReference>
<name>A0A3M9NRB5_9BACT</name>
<dbReference type="EMBL" id="RJJR01000001">
    <property type="protein sequence ID" value="RNI39847.1"/>
    <property type="molecule type" value="Genomic_DNA"/>
</dbReference>
<dbReference type="PANTHER" id="PTHR43685:SF2">
    <property type="entry name" value="GLYCOSYLTRANSFERASE 2-LIKE DOMAIN-CONTAINING PROTEIN"/>
    <property type="match status" value="1"/>
</dbReference>
<accession>A0A3M9NRB5</accession>
<dbReference type="InterPro" id="IPR029044">
    <property type="entry name" value="Nucleotide-diphossugar_trans"/>
</dbReference>
<dbReference type="RefSeq" id="WP_123118738.1">
    <property type="nucleotide sequence ID" value="NZ_RJJR01000001.1"/>
</dbReference>
<feature type="domain" description="Glycosyltransferase 2-like" evidence="1">
    <location>
        <begin position="290"/>
        <end position="401"/>
    </location>
</feature>
<keyword evidence="3" id="KW-1185">Reference proteome</keyword>
<evidence type="ECO:0000313" key="2">
    <source>
        <dbReference type="EMBL" id="RNI39847.1"/>
    </source>
</evidence>
<dbReference type="InterPro" id="IPR050834">
    <property type="entry name" value="Glycosyltransf_2"/>
</dbReference>
<dbReference type="Proteomes" id="UP000267223">
    <property type="component" value="Unassembled WGS sequence"/>
</dbReference>
<protein>
    <submittedName>
        <fullName evidence="2">Glycosyltransferase family 2 protein</fullName>
    </submittedName>
</protein>
<dbReference type="AlphaFoldDB" id="A0A3M9NRB5"/>
<dbReference type="PANTHER" id="PTHR43685">
    <property type="entry name" value="GLYCOSYLTRANSFERASE"/>
    <property type="match status" value="1"/>
</dbReference>
<dbReference type="OrthoDB" id="9770457at2"/>
<comment type="caution">
    <text evidence="2">The sequence shown here is derived from an EMBL/GenBank/DDBJ whole genome shotgun (WGS) entry which is preliminary data.</text>
</comment>
<dbReference type="SUPFAM" id="SSF53448">
    <property type="entry name" value="Nucleotide-diphospho-sugar transferases"/>
    <property type="match status" value="2"/>
</dbReference>
<reference evidence="2 3" key="1">
    <citation type="submission" date="2018-11" db="EMBL/GenBank/DDBJ databases">
        <title>Draft genome sequence of Ferruginibacter sp. BO-59.</title>
        <authorList>
            <person name="Im W.T."/>
        </authorList>
    </citation>
    <scope>NUCLEOTIDE SEQUENCE [LARGE SCALE GENOMIC DNA]</scope>
    <source>
        <strain evidence="2 3">BO-59</strain>
    </source>
</reference>
<proteinExistence type="predicted"/>
<gene>
    <name evidence="2" type="ORF">EFY79_00660</name>
</gene>
<dbReference type="Gene3D" id="3.90.550.10">
    <property type="entry name" value="Spore Coat Polysaccharide Biosynthesis Protein SpsA, Chain A"/>
    <property type="match status" value="2"/>
</dbReference>
<evidence type="ECO:0000259" key="1">
    <source>
        <dbReference type="Pfam" id="PF00535"/>
    </source>
</evidence>
<sequence length="515" mass="59005">MYSSKNILIGIYCPPFATTSDLINTINTIQLSVGSLNLRIIVLADNSKGININKIEYDHVITNDVYKGKAFCFNQLITYEGAHFFAFIEAGLLLGPHCLSLLTSALERSEEFGLAGPSTNRCWNEQASLPQPYQSFNYREISEITKEVFKEEFRELIPLHSLSDFCYIVKGEVIETIGCADEAYGLGSCWEMDFNVRASRSGFKGMWIKGAFAERTLNWPYEDMLFNKQLYQNRFCALQQKSGVEYRQHCLGDSCNNFALTQFTKLKINSVIDRKKLWQKDFSTHVPLISCIMPTTKRPEFFRQAIKFFEQQDYPKKELIVVYNQDSDIPESTVLPSNVSLIKSHAISIGEKRNEGCDNANGIIVAQWDDDDIYAYNRLSCQVSPILEGECEITGLNNFTFYEIATNKYWICSEELFKTLFVENVASGTLVFLKSIWQNYAVYPSISLREDSEFLVAAIKKAARLKRINGKNLFSYCRHSHNTWRFNAGAHVNKNEWTVYSSEPVAVLEMEHRFC</sequence>
<evidence type="ECO:0000313" key="3">
    <source>
        <dbReference type="Proteomes" id="UP000267223"/>
    </source>
</evidence>
<dbReference type="CDD" id="cd00761">
    <property type="entry name" value="Glyco_tranf_GTA_type"/>
    <property type="match status" value="1"/>
</dbReference>
<organism evidence="2 3">
    <name type="scientific">Hanamia caeni</name>
    <dbReference type="NCBI Taxonomy" id="2294116"/>
    <lineage>
        <taxon>Bacteria</taxon>
        <taxon>Pseudomonadati</taxon>
        <taxon>Bacteroidota</taxon>
        <taxon>Chitinophagia</taxon>
        <taxon>Chitinophagales</taxon>
        <taxon>Chitinophagaceae</taxon>
        <taxon>Hanamia</taxon>
    </lineage>
</organism>